<gene>
    <name evidence="2" type="ORF">NCTC13160_04881</name>
</gene>
<dbReference type="EMBL" id="UGSG01000001">
    <property type="protein sequence ID" value="SUA82007.1"/>
    <property type="molecule type" value="Genomic_DNA"/>
</dbReference>
<dbReference type="OrthoDB" id="278515at2"/>
<evidence type="ECO:0000313" key="2">
    <source>
        <dbReference type="EMBL" id="SUA82007.1"/>
    </source>
</evidence>
<evidence type="ECO:0000256" key="1">
    <source>
        <dbReference type="SAM" id="MobiDB-lite"/>
    </source>
</evidence>
<dbReference type="RefSeq" id="WP_038620866.1">
    <property type="nucleotide sequence ID" value="NZ_CP009553.3"/>
</dbReference>
<proteinExistence type="predicted"/>
<evidence type="ECO:0000313" key="3">
    <source>
        <dbReference type="Proteomes" id="UP000254573"/>
    </source>
</evidence>
<feature type="compositionally biased region" description="Basic and acidic residues" evidence="1">
    <location>
        <begin position="64"/>
        <end position="74"/>
    </location>
</feature>
<reference evidence="2 3" key="1">
    <citation type="submission" date="2018-06" db="EMBL/GenBank/DDBJ databases">
        <authorList>
            <consortium name="Pathogen Informatics"/>
            <person name="Doyle S."/>
        </authorList>
    </citation>
    <scope>NUCLEOTIDE SEQUENCE [LARGE SCALE GENOMIC DNA]</scope>
    <source>
        <strain evidence="2 3">NCTC13160</strain>
    </source>
</reference>
<sequence length="163" mass="17533">MKEFGSLGQFALHLVSLQAGVALELHRGLKRVAVAVEATARSEFGEYQPAVGPFEGWSPLADSTKAERERRGYTPDDPLLRSGELRDSLGNEVRGHEAVIGSTSDVMVYQELGTDTIPPRPVLGPSVERNHELIRKVLGSALVAGLVGGAAIPAHLEYDHKVD</sequence>
<protein>
    <submittedName>
        <fullName evidence="2">Mu-like prophage protein gpG</fullName>
    </submittedName>
</protein>
<organism evidence="2 3">
    <name type="scientific">Pandoraea pnomenusa</name>
    <dbReference type="NCBI Taxonomy" id="93220"/>
    <lineage>
        <taxon>Bacteria</taxon>
        <taxon>Pseudomonadati</taxon>
        <taxon>Pseudomonadota</taxon>
        <taxon>Betaproteobacteria</taxon>
        <taxon>Burkholderiales</taxon>
        <taxon>Burkholderiaceae</taxon>
        <taxon>Pandoraea</taxon>
    </lineage>
</organism>
<dbReference type="AlphaFoldDB" id="A0A378YZL7"/>
<feature type="region of interest" description="Disordered" evidence="1">
    <location>
        <begin position="58"/>
        <end position="87"/>
    </location>
</feature>
<name>A0A378YZL7_9BURK</name>
<dbReference type="KEGG" id="ppnm:LV28_24780"/>
<dbReference type="Proteomes" id="UP000254573">
    <property type="component" value="Unassembled WGS sequence"/>
</dbReference>
<accession>A0A378YZL7</accession>